<dbReference type="InterPro" id="IPR033889">
    <property type="entry name" value="LanC"/>
</dbReference>
<feature type="binding site" evidence="1">
    <location>
        <position position="262"/>
    </location>
    <ligand>
        <name>Zn(2+)</name>
        <dbReference type="ChEBI" id="CHEBI:29105"/>
    </ligand>
</feature>
<dbReference type="SMART" id="SM01260">
    <property type="entry name" value="LANC_like"/>
    <property type="match status" value="1"/>
</dbReference>
<keyword evidence="3" id="KW-1185">Reference proteome</keyword>
<dbReference type="CDD" id="cd04793">
    <property type="entry name" value="LanC"/>
    <property type="match status" value="1"/>
</dbReference>
<dbReference type="Gene3D" id="1.50.10.20">
    <property type="match status" value="1"/>
</dbReference>
<feature type="binding site" evidence="1">
    <location>
        <position position="312"/>
    </location>
    <ligand>
        <name>Zn(2+)</name>
        <dbReference type="ChEBI" id="CHEBI:29105"/>
    </ligand>
</feature>
<comment type="caution">
    <text evidence="2">The sequence shown here is derived from an EMBL/GenBank/DDBJ whole genome shotgun (WGS) entry which is preliminary data.</text>
</comment>
<dbReference type="PRINTS" id="PR01955">
    <property type="entry name" value="LANCFRANKIA"/>
</dbReference>
<dbReference type="Proteomes" id="UP000294498">
    <property type="component" value="Unassembled WGS sequence"/>
</dbReference>
<dbReference type="GO" id="GO:0031179">
    <property type="term" value="P:peptide modification"/>
    <property type="evidence" value="ECO:0007669"/>
    <property type="project" value="InterPro"/>
</dbReference>
<dbReference type="EMBL" id="SODV01000001">
    <property type="protein sequence ID" value="TDX00488.1"/>
    <property type="molecule type" value="Genomic_DNA"/>
</dbReference>
<dbReference type="PANTHER" id="PTHR12736:SF7">
    <property type="entry name" value="LANC-LIKE PROTEIN 3"/>
    <property type="match status" value="1"/>
</dbReference>
<dbReference type="RefSeq" id="WP_133992201.1">
    <property type="nucleotide sequence ID" value="NZ_SODV01000001.1"/>
</dbReference>
<dbReference type="GO" id="GO:0005886">
    <property type="term" value="C:plasma membrane"/>
    <property type="evidence" value="ECO:0007669"/>
    <property type="project" value="TreeGrafter"/>
</dbReference>
<organism evidence="2 3">
    <name type="scientific">Dinghuibacter silviterrae</name>
    <dbReference type="NCBI Taxonomy" id="1539049"/>
    <lineage>
        <taxon>Bacteria</taxon>
        <taxon>Pseudomonadati</taxon>
        <taxon>Bacteroidota</taxon>
        <taxon>Chitinophagia</taxon>
        <taxon>Chitinophagales</taxon>
        <taxon>Chitinophagaceae</taxon>
        <taxon>Dinghuibacter</taxon>
    </lineage>
</organism>
<dbReference type="PANTHER" id="PTHR12736">
    <property type="entry name" value="LANC-LIKE PROTEIN"/>
    <property type="match status" value="1"/>
</dbReference>
<proteinExistence type="predicted"/>
<keyword evidence="1" id="KW-0479">Metal-binding</keyword>
<evidence type="ECO:0000256" key="1">
    <source>
        <dbReference type="PIRSR" id="PIRSR607822-1"/>
    </source>
</evidence>
<dbReference type="AlphaFoldDB" id="A0A4R8DRQ4"/>
<protein>
    <submittedName>
        <fullName evidence="2">Lanthionine synthetase-like protein</fullName>
    </submittedName>
</protein>
<keyword evidence="1" id="KW-0862">Zinc</keyword>
<reference evidence="2 3" key="1">
    <citation type="submission" date="2019-03" db="EMBL/GenBank/DDBJ databases">
        <title>Genomic Encyclopedia of Type Strains, Phase IV (KMG-IV): sequencing the most valuable type-strain genomes for metagenomic binning, comparative biology and taxonomic classification.</title>
        <authorList>
            <person name="Goeker M."/>
        </authorList>
    </citation>
    <scope>NUCLEOTIDE SEQUENCE [LARGE SCALE GENOMIC DNA]</scope>
    <source>
        <strain evidence="2 3">DSM 100059</strain>
    </source>
</reference>
<dbReference type="Pfam" id="PF05147">
    <property type="entry name" value="LANC_like"/>
    <property type="match status" value="1"/>
</dbReference>
<dbReference type="PRINTS" id="PR01950">
    <property type="entry name" value="LANCSUPER"/>
</dbReference>
<dbReference type="InterPro" id="IPR007822">
    <property type="entry name" value="LANC-like"/>
</dbReference>
<dbReference type="OrthoDB" id="6313827at2"/>
<name>A0A4R8DRQ4_9BACT</name>
<sequence length="394" mass="44191">MTLSPKFPVTADDFDLIQNIIDDSPAKDDGLLSGRLGLAFYYYNAFKITRAENWWRATVACLREILDRLEEGNSTLTNPSFSSGLAGLGYVFEYIKREGLPAEIELADLPPTFDDFLVEGALEMMKSNNVDFLHGAVGILHYYASLPASDLTERILEYLIQQLIKDGVESWKGTWWRNSVLKEGLNCMNMSLAHGQCGILLVLLNVLEKHGDKWNVSDTIRKGISFLLSSAGHVQAEKASIFPFFTMENSGETFVGNRLAWCYGDMNVAWLLYRAGTRFGVREWIEVAEHVGLATITRRTHEETLIADAHYCHGAAGVTHMYRALHRITGKEDYKEAFDFWAIRTLTMAREDAKASRYAGHEGSLLTGWPGIGLILMSVNLGVWTPWGEAFLLC</sequence>
<accession>A0A4R8DRQ4</accession>
<evidence type="ECO:0000313" key="2">
    <source>
        <dbReference type="EMBL" id="TDX00488.1"/>
    </source>
</evidence>
<dbReference type="SUPFAM" id="SSF158745">
    <property type="entry name" value="LanC-like"/>
    <property type="match status" value="1"/>
</dbReference>
<gene>
    <name evidence="2" type="ORF">EDB95_1513</name>
</gene>
<dbReference type="GO" id="GO:0046872">
    <property type="term" value="F:metal ion binding"/>
    <property type="evidence" value="ECO:0007669"/>
    <property type="project" value="UniProtKB-KW"/>
</dbReference>
<feature type="binding site" evidence="1">
    <location>
        <position position="313"/>
    </location>
    <ligand>
        <name>Zn(2+)</name>
        <dbReference type="ChEBI" id="CHEBI:29105"/>
    </ligand>
</feature>
<evidence type="ECO:0000313" key="3">
    <source>
        <dbReference type="Proteomes" id="UP000294498"/>
    </source>
</evidence>